<name>T0YBJ5_9ZZZZ</name>
<dbReference type="SFLD" id="SFLDS00001">
    <property type="entry name" value="Enolase"/>
    <property type="match status" value="1"/>
</dbReference>
<reference evidence="3" key="1">
    <citation type="submission" date="2013-08" db="EMBL/GenBank/DDBJ databases">
        <authorList>
            <person name="Mendez C."/>
            <person name="Richter M."/>
            <person name="Ferrer M."/>
            <person name="Sanchez J."/>
        </authorList>
    </citation>
    <scope>NUCLEOTIDE SEQUENCE</scope>
</reference>
<reference evidence="3" key="2">
    <citation type="journal article" date="2014" name="ISME J.">
        <title>Microbial stratification in low pH oxic and suboxic macroscopic growths along an acid mine drainage.</title>
        <authorList>
            <person name="Mendez-Garcia C."/>
            <person name="Mesa V."/>
            <person name="Sprenger R.R."/>
            <person name="Richter M."/>
            <person name="Diez M.S."/>
            <person name="Solano J."/>
            <person name="Bargiela R."/>
            <person name="Golyshina O.V."/>
            <person name="Manteca A."/>
            <person name="Ramos J.L."/>
            <person name="Gallego J.R."/>
            <person name="Llorente I."/>
            <person name="Martins Dos Santos V.A."/>
            <person name="Jensen O.N."/>
            <person name="Pelaez A.I."/>
            <person name="Sanchez J."/>
            <person name="Ferrer M."/>
        </authorList>
    </citation>
    <scope>NUCLEOTIDE SEQUENCE</scope>
</reference>
<dbReference type="PANTHER" id="PTHR48080">
    <property type="entry name" value="D-GALACTONATE DEHYDRATASE-RELATED"/>
    <property type="match status" value="1"/>
</dbReference>
<dbReference type="EMBL" id="AUZZ01009768">
    <property type="protein sequence ID" value="EQD32581.1"/>
    <property type="molecule type" value="Genomic_DNA"/>
</dbReference>
<dbReference type="Pfam" id="PF13378">
    <property type="entry name" value="MR_MLE_C"/>
    <property type="match status" value="1"/>
</dbReference>
<keyword evidence="1" id="KW-0456">Lyase</keyword>
<dbReference type="InterPro" id="IPR029065">
    <property type="entry name" value="Enolase_C-like"/>
</dbReference>
<accession>T0YBJ5</accession>
<dbReference type="SUPFAM" id="SSF51604">
    <property type="entry name" value="Enolase C-terminal domain-like"/>
    <property type="match status" value="1"/>
</dbReference>
<organism evidence="3">
    <name type="scientific">mine drainage metagenome</name>
    <dbReference type="NCBI Taxonomy" id="410659"/>
    <lineage>
        <taxon>unclassified sequences</taxon>
        <taxon>metagenomes</taxon>
        <taxon>ecological metagenomes</taxon>
    </lineage>
</organism>
<dbReference type="AlphaFoldDB" id="T0YBJ5"/>
<dbReference type="Gene3D" id="3.20.20.120">
    <property type="entry name" value="Enolase-like C-terminal domain"/>
    <property type="match status" value="1"/>
</dbReference>
<dbReference type="GO" id="GO:0016829">
    <property type="term" value="F:lyase activity"/>
    <property type="evidence" value="ECO:0007669"/>
    <property type="project" value="UniProtKB-KW"/>
</dbReference>
<dbReference type="SUPFAM" id="SSF54826">
    <property type="entry name" value="Enolase N-terminal domain-like"/>
    <property type="match status" value="1"/>
</dbReference>
<dbReference type="PANTHER" id="PTHR48080:SF2">
    <property type="entry name" value="D-GALACTONATE DEHYDRATASE"/>
    <property type="match status" value="1"/>
</dbReference>
<sequence>MKIQTVEAIEVAAPADELSSPWSSTVVLIKVTTSTGAVGWGEAPTTLMTHPVRASVPEVARFYEGRELIDHGTGRREFERYSFYRYHSMEATSALSGVDIACHDLIGRELGTPISTLLGGRLRERVRAYSNGWYSDCIRPEEFAAKARAMVRSGFSALKFDPFGDQFRELSPQGLRAASERVAAVRRAVGPEVDLLIECHGRFLPSAALRAGLELDQYRPRFMEEPMIPEYNDSLVEFRQRVRTPVALGERLLTAAEFASYLRRGLVDILQPDITNSGGFSYGREIAGVAAAFGAPVAYHNAFGPVQTAATLQMDATLPTFFLQESFEASWPAWKKSLVRGYRIDGGHFEIPDGPGLGVEVDERQVERYRSDQMDPTGPEPPWV</sequence>
<evidence type="ECO:0000259" key="2">
    <source>
        <dbReference type="SMART" id="SM00922"/>
    </source>
</evidence>
<gene>
    <name evidence="3" type="ORF">B2A_13486</name>
</gene>
<proteinExistence type="predicted"/>
<dbReference type="InterPro" id="IPR013341">
    <property type="entry name" value="Mandelate_racemase_N_dom"/>
</dbReference>
<protein>
    <submittedName>
        <fullName evidence="3">Mandelate racemase/muconate lactonizing enzyme family protein</fullName>
    </submittedName>
</protein>
<feature type="non-terminal residue" evidence="3">
    <location>
        <position position="384"/>
    </location>
</feature>
<comment type="caution">
    <text evidence="3">The sequence shown here is derived from an EMBL/GenBank/DDBJ whole genome shotgun (WGS) entry which is preliminary data.</text>
</comment>
<dbReference type="SMART" id="SM00922">
    <property type="entry name" value="MR_MLE"/>
    <property type="match status" value="1"/>
</dbReference>
<dbReference type="Pfam" id="PF02746">
    <property type="entry name" value="MR_MLE_N"/>
    <property type="match status" value="1"/>
</dbReference>
<dbReference type="InterPro" id="IPR013342">
    <property type="entry name" value="Mandelate_racemase_C"/>
</dbReference>
<feature type="domain" description="Mandelate racemase/muconate lactonizing enzyme C-terminal" evidence="2">
    <location>
        <begin position="140"/>
        <end position="245"/>
    </location>
</feature>
<dbReference type="InterPro" id="IPR029017">
    <property type="entry name" value="Enolase-like_N"/>
</dbReference>
<evidence type="ECO:0000313" key="3">
    <source>
        <dbReference type="EMBL" id="EQD32581.1"/>
    </source>
</evidence>
<dbReference type="SFLD" id="SFLDG00179">
    <property type="entry name" value="mandelate_racemase"/>
    <property type="match status" value="1"/>
</dbReference>
<evidence type="ECO:0000256" key="1">
    <source>
        <dbReference type="ARBA" id="ARBA00023239"/>
    </source>
</evidence>
<dbReference type="InterPro" id="IPR036849">
    <property type="entry name" value="Enolase-like_C_sf"/>
</dbReference>
<dbReference type="Gene3D" id="3.30.390.10">
    <property type="entry name" value="Enolase-like, N-terminal domain"/>
    <property type="match status" value="1"/>
</dbReference>
<dbReference type="InterPro" id="IPR034593">
    <property type="entry name" value="DgoD-like"/>
</dbReference>
<dbReference type="CDD" id="cd03316">
    <property type="entry name" value="MR_like"/>
    <property type="match status" value="1"/>
</dbReference>